<dbReference type="CDD" id="cd06724">
    <property type="entry name" value="PDZ2_Dlg1-2-4-like"/>
    <property type="match status" value="1"/>
</dbReference>
<dbReference type="Gene3D" id="3.30.63.10">
    <property type="entry name" value="Guanylate Kinase phosphate binding domain"/>
    <property type="match status" value="1"/>
</dbReference>
<dbReference type="PANTHER" id="PTHR23119">
    <property type="entry name" value="DISCS LARGE"/>
    <property type="match status" value="1"/>
</dbReference>
<dbReference type="SUPFAM" id="SSF50044">
    <property type="entry name" value="SH3-domain"/>
    <property type="match status" value="1"/>
</dbReference>
<evidence type="ECO:0008006" key="11">
    <source>
        <dbReference type="Google" id="ProtNLM"/>
    </source>
</evidence>
<dbReference type="InterPro" id="IPR027417">
    <property type="entry name" value="P-loop_NTPase"/>
</dbReference>
<dbReference type="SUPFAM" id="SSF52540">
    <property type="entry name" value="P-loop containing nucleoside triphosphate hydrolases"/>
    <property type="match status" value="1"/>
</dbReference>
<dbReference type="SMART" id="SM00326">
    <property type="entry name" value="SH3"/>
    <property type="match status" value="1"/>
</dbReference>
<dbReference type="Gene3D" id="2.30.30.40">
    <property type="entry name" value="SH3 Domains"/>
    <property type="match status" value="1"/>
</dbReference>
<feature type="transmembrane region" description="Helical" evidence="5">
    <location>
        <begin position="672"/>
        <end position="695"/>
    </location>
</feature>
<evidence type="ECO:0000259" key="8">
    <source>
        <dbReference type="PROSITE" id="PS50106"/>
    </source>
</evidence>
<dbReference type="InterPro" id="IPR050614">
    <property type="entry name" value="Synaptic_Scaffolding_LAP-MAGUK"/>
</dbReference>
<dbReference type="InterPro" id="IPR036034">
    <property type="entry name" value="PDZ_sf"/>
</dbReference>
<feature type="region of interest" description="Disordered" evidence="4">
    <location>
        <begin position="626"/>
        <end position="655"/>
    </location>
</feature>
<keyword evidence="5" id="KW-0472">Membrane</keyword>
<reference evidence="9 10" key="1">
    <citation type="submission" date="2022-01" db="EMBL/GenBank/DDBJ databases">
        <title>A high-quality chromosome-level genome assembly of rohu carp, Labeo rohita.</title>
        <authorList>
            <person name="Arick M.A. II"/>
            <person name="Hsu C.-Y."/>
            <person name="Magbanua Z."/>
            <person name="Pechanova O."/>
            <person name="Grover C."/>
            <person name="Miller E."/>
            <person name="Thrash A."/>
            <person name="Ezzel L."/>
            <person name="Alam S."/>
            <person name="Benzie J."/>
            <person name="Hamilton M."/>
            <person name="Karsi A."/>
            <person name="Lawrence M.L."/>
            <person name="Peterson D.G."/>
        </authorList>
    </citation>
    <scope>NUCLEOTIDE SEQUENCE [LARGE SCALE GENOMIC DNA]</scope>
    <source>
        <strain evidence="10">BAU-BD-2019</strain>
        <tissue evidence="9">Blood</tissue>
    </source>
</reference>
<dbReference type="SMART" id="SM00072">
    <property type="entry name" value="GuKc"/>
    <property type="match status" value="1"/>
</dbReference>
<dbReference type="PROSITE" id="PS00856">
    <property type="entry name" value="GUANYLATE_KINASE_1"/>
    <property type="match status" value="1"/>
</dbReference>
<keyword evidence="1 3" id="KW-0728">SH3 domain</keyword>
<evidence type="ECO:0000259" key="6">
    <source>
        <dbReference type="PROSITE" id="PS50002"/>
    </source>
</evidence>
<proteinExistence type="predicted"/>
<feature type="domain" description="SH3" evidence="6">
    <location>
        <begin position="336"/>
        <end position="406"/>
    </location>
</feature>
<dbReference type="PANTHER" id="PTHR23119:SF33">
    <property type="entry name" value="DISKS LARGE HOMOLOG 4"/>
    <property type="match status" value="1"/>
</dbReference>
<name>A0ABQ8MQC6_LABRO</name>
<keyword evidence="5" id="KW-0812">Transmembrane</keyword>
<evidence type="ECO:0000256" key="3">
    <source>
        <dbReference type="PROSITE-ProRule" id="PRU00192"/>
    </source>
</evidence>
<evidence type="ECO:0000259" key="7">
    <source>
        <dbReference type="PROSITE" id="PS50052"/>
    </source>
</evidence>
<dbReference type="Proteomes" id="UP000830375">
    <property type="component" value="Unassembled WGS sequence"/>
</dbReference>
<comment type="caution">
    <text evidence="9">The sequence shown here is derived from an EMBL/GenBank/DDBJ whole genome shotgun (WGS) entry which is preliminary data.</text>
</comment>
<feature type="domain" description="Guanylate kinase-like" evidence="7">
    <location>
        <begin position="442"/>
        <end position="586"/>
    </location>
</feature>
<gene>
    <name evidence="9" type="ORF">H4Q32_002184</name>
</gene>
<dbReference type="Pfam" id="PF00625">
    <property type="entry name" value="Guanylate_kin"/>
    <property type="match status" value="1"/>
</dbReference>
<dbReference type="PROSITE" id="PS50002">
    <property type="entry name" value="SH3"/>
    <property type="match status" value="1"/>
</dbReference>
<dbReference type="Gene3D" id="3.40.50.300">
    <property type="entry name" value="P-loop containing nucleotide triphosphate hydrolases"/>
    <property type="match status" value="1"/>
</dbReference>
<dbReference type="InterPro" id="IPR036028">
    <property type="entry name" value="SH3-like_dom_sf"/>
</dbReference>
<dbReference type="InterPro" id="IPR001452">
    <property type="entry name" value="SH3_domain"/>
</dbReference>
<dbReference type="EMBL" id="JACTAM010000005">
    <property type="protein sequence ID" value="KAI2664063.1"/>
    <property type="molecule type" value="Genomic_DNA"/>
</dbReference>
<dbReference type="InterPro" id="IPR019583">
    <property type="entry name" value="DLG1-4_PDZ_assoc"/>
</dbReference>
<sequence>MEQKERLNMKRLRWKGGTLGLASVSLEGLITLIVNDSILFVNDVDVREVTHSQAVEALKEAGAIVRLYVLRRKPVAEKRYVTAVVSVAGLGFSIAGGVGNQHIPGDNSIYVTKIIEGGAAHKDGRLQIGDKILADAVGALKNTAEVVYLRVAKPNNLYLTNNYNPPDLTSTYSPHLDTDLGHPNFLASDYPQALTPTSPSRFSPVLHGLMGDDDLPRDPRRVVIHRGSTGLGFNIVGGEDGEGIFISFILAGGPADLSGELRKGDQILSVNGVDLRAATHEQAAAALKNAGQTVTIIAQYRPEEYSRFEAKIHDLREQLMNSSMGSGTTTLRSNPKRGFYIRALFDYDKTADCGFLSQAVGFKFGDVLHVLDCGDEEWWQACRVSPQGDEEEVGFIPSKRRTEVETAQVHRDEKSQYGVTRQLHNALREAHHYSGPGEGQNTTRPKREYEVDGRDYHFVSSREQMEKDIQNHRFIEAGQYNSHLYGTSVQSVREVAEQQGKHCILDVSANAVRRLQAAQLHPIAIFVRPKSLENVLEINTRLTEEQARKGMDRAIKLEQDFLECFSAIVEGDSFEEVYHKVKTVIEEQSGPYIWIPTRERLRTTSPSHHLACLPWTEELRLVELTRNRQRERGRDGESESEGEKSQRRRQMMERNSNRSWPHRICLSYPPPFPSFVTSCFFSAFLSVLLCFFLAFSLNNVLSRRTGELFLLCHELGCYKEILYIVRFPLALSGERRATALAFTGMRQTDVHSHLSASRASNSFQKFEVLDACFPKARKRRAGDSKTFASVLRMFPSNSSQLVQHTEWVIKEGKRQDADCDLGSAHHRKPHALYSGGCFLLIFSRLHVNMHKIILGVFINYLFIIYEHLAIMPSDLFSLSSVFSSAKILINSCNQTNEATLMHLNGRSVDIIAAVNWRVDDVAVTEGFAFDFERFPVNQCHEHYYGDLWKHTLIETVVIEKKKLAPFVSGQKKKKKKKKKESAKMK</sequence>
<feature type="domain" description="PDZ" evidence="8">
    <location>
        <begin position="80"/>
        <end position="134"/>
    </location>
</feature>
<dbReference type="InterPro" id="IPR008144">
    <property type="entry name" value="Guanylate_kin-like_dom"/>
</dbReference>
<protein>
    <recommendedName>
        <fullName evidence="11">Disks large-like protein</fullName>
    </recommendedName>
</protein>
<dbReference type="PROSITE" id="PS50052">
    <property type="entry name" value="GUANYLATE_KINASE_2"/>
    <property type="match status" value="1"/>
</dbReference>
<dbReference type="InterPro" id="IPR020590">
    <property type="entry name" value="Guanylate_kinase_CS"/>
</dbReference>
<dbReference type="InterPro" id="IPR008145">
    <property type="entry name" value="GK/Ca_channel_bsu"/>
</dbReference>
<dbReference type="Pfam" id="PF10600">
    <property type="entry name" value="PDZ_assoc"/>
    <property type="match status" value="1"/>
</dbReference>
<dbReference type="SUPFAM" id="SSF50156">
    <property type="entry name" value="PDZ domain-like"/>
    <property type="match status" value="3"/>
</dbReference>
<accession>A0ABQ8MQC6</accession>
<keyword evidence="10" id="KW-1185">Reference proteome</keyword>
<dbReference type="InterPro" id="IPR001478">
    <property type="entry name" value="PDZ"/>
</dbReference>
<evidence type="ECO:0000256" key="2">
    <source>
        <dbReference type="ARBA" id="ARBA00022737"/>
    </source>
</evidence>
<feature type="domain" description="PDZ" evidence="8">
    <location>
        <begin position="32"/>
        <end position="73"/>
    </location>
</feature>
<evidence type="ECO:0000313" key="9">
    <source>
        <dbReference type="EMBL" id="KAI2664063.1"/>
    </source>
</evidence>
<feature type="transmembrane region" description="Helical" evidence="5">
    <location>
        <begin position="852"/>
        <end position="870"/>
    </location>
</feature>
<dbReference type="PROSITE" id="PS50106">
    <property type="entry name" value="PDZ"/>
    <property type="match status" value="3"/>
</dbReference>
<evidence type="ECO:0000256" key="4">
    <source>
        <dbReference type="SAM" id="MobiDB-lite"/>
    </source>
</evidence>
<evidence type="ECO:0000256" key="5">
    <source>
        <dbReference type="SAM" id="Phobius"/>
    </source>
</evidence>
<dbReference type="Gene3D" id="2.30.42.10">
    <property type="match status" value="2"/>
</dbReference>
<feature type="domain" description="PDZ" evidence="8">
    <location>
        <begin position="221"/>
        <end position="302"/>
    </location>
</feature>
<organism evidence="9 10">
    <name type="scientific">Labeo rohita</name>
    <name type="common">Indian major carp</name>
    <name type="synonym">Cyprinus rohita</name>
    <dbReference type="NCBI Taxonomy" id="84645"/>
    <lineage>
        <taxon>Eukaryota</taxon>
        <taxon>Metazoa</taxon>
        <taxon>Chordata</taxon>
        <taxon>Craniata</taxon>
        <taxon>Vertebrata</taxon>
        <taxon>Euteleostomi</taxon>
        <taxon>Actinopterygii</taxon>
        <taxon>Neopterygii</taxon>
        <taxon>Teleostei</taxon>
        <taxon>Ostariophysi</taxon>
        <taxon>Cypriniformes</taxon>
        <taxon>Cyprinidae</taxon>
        <taxon>Labeoninae</taxon>
        <taxon>Labeonini</taxon>
        <taxon>Labeo</taxon>
    </lineage>
</organism>
<evidence type="ECO:0000313" key="10">
    <source>
        <dbReference type="Proteomes" id="UP000830375"/>
    </source>
</evidence>
<dbReference type="Gene3D" id="6.20.370.60">
    <property type="match status" value="1"/>
</dbReference>
<dbReference type="CDD" id="cd06795">
    <property type="entry name" value="PDZ3_Dlg1-2-4-like"/>
    <property type="match status" value="1"/>
</dbReference>
<dbReference type="Pfam" id="PF00595">
    <property type="entry name" value="PDZ"/>
    <property type="match status" value="3"/>
</dbReference>
<evidence type="ECO:0000256" key="1">
    <source>
        <dbReference type="ARBA" id="ARBA00022443"/>
    </source>
</evidence>
<dbReference type="SMART" id="SM00228">
    <property type="entry name" value="PDZ"/>
    <property type="match status" value="3"/>
</dbReference>
<keyword evidence="2" id="KW-0677">Repeat</keyword>
<keyword evidence="5" id="KW-1133">Transmembrane helix</keyword>